<evidence type="ECO:0000256" key="5">
    <source>
        <dbReference type="SAM" id="MobiDB-lite"/>
    </source>
</evidence>
<dbReference type="AlphaFoldDB" id="A0AAV5F9I6"/>
<evidence type="ECO:0000259" key="6">
    <source>
        <dbReference type="PROSITE" id="PS51005"/>
    </source>
</evidence>
<dbReference type="PANTHER" id="PTHR31719:SF94">
    <property type="entry name" value="PROTEIN ATAF2"/>
    <property type="match status" value="1"/>
</dbReference>
<keyword evidence="1" id="KW-0805">Transcription regulation</keyword>
<reference evidence="7" key="2">
    <citation type="submission" date="2021-12" db="EMBL/GenBank/DDBJ databases">
        <title>Resequencing data analysis of finger millet.</title>
        <authorList>
            <person name="Hatakeyama M."/>
            <person name="Aluri S."/>
            <person name="Balachadran M.T."/>
            <person name="Sivarajan S.R."/>
            <person name="Poveda L."/>
            <person name="Shimizu-Inatsugi R."/>
            <person name="Schlapbach R."/>
            <person name="Sreeman S.M."/>
            <person name="Shimizu K.K."/>
        </authorList>
    </citation>
    <scope>NUCLEOTIDE SEQUENCE</scope>
</reference>
<protein>
    <recommendedName>
        <fullName evidence="6">NAC domain-containing protein</fullName>
    </recommendedName>
</protein>
<feature type="compositionally biased region" description="Basic and acidic residues" evidence="5">
    <location>
        <begin position="103"/>
        <end position="113"/>
    </location>
</feature>
<dbReference type="PROSITE" id="PS51005">
    <property type="entry name" value="NAC"/>
    <property type="match status" value="1"/>
</dbReference>
<evidence type="ECO:0000256" key="3">
    <source>
        <dbReference type="ARBA" id="ARBA00023163"/>
    </source>
</evidence>
<keyword evidence="3" id="KW-0804">Transcription</keyword>
<proteinExistence type="predicted"/>
<accession>A0AAV5F9I6</accession>
<feature type="region of interest" description="Disordered" evidence="5">
    <location>
        <begin position="94"/>
        <end position="118"/>
    </location>
</feature>
<keyword evidence="2" id="KW-0238">DNA-binding</keyword>
<comment type="caution">
    <text evidence="7">The sequence shown here is derived from an EMBL/GenBank/DDBJ whole genome shotgun (WGS) entry which is preliminary data.</text>
</comment>
<keyword evidence="4" id="KW-0539">Nucleus</keyword>
<name>A0AAV5F9I6_ELECO</name>
<dbReference type="InterPro" id="IPR003441">
    <property type="entry name" value="NAC-dom"/>
</dbReference>
<dbReference type="Pfam" id="PF02365">
    <property type="entry name" value="NAM"/>
    <property type="match status" value="1"/>
</dbReference>
<dbReference type="InterPro" id="IPR036093">
    <property type="entry name" value="NAC_dom_sf"/>
</dbReference>
<dbReference type="Proteomes" id="UP001054889">
    <property type="component" value="Unassembled WGS sequence"/>
</dbReference>
<dbReference type="SUPFAM" id="SSF101941">
    <property type="entry name" value="NAC domain"/>
    <property type="match status" value="1"/>
</dbReference>
<organism evidence="7 8">
    <name type="scientific">Eleusine coracana subsp. coracana</name>
    <dbReference type="NCBI Taxonomy" id="191504"/>
    <lineage>
        <taxon>Eukaryota</taxon>
        <taxon>Viridiplantae</taxon>
        <taxon>Streptophyta</taxon>
        <taxon>Embryophyta</taxon>
        <taxon>Tracheophyta</taxon>
        <taxon>Spermatophyta</taxon>
        <taxon>Magnoliopsida</taxon>
        <taxon>Liliopsida</taxon>
        <taxon>Poales</taxon>
        <taxon>Poaceae</taxon>
        <taxon>PACMAD clade</taxon>
        <taxon>Chloridoideae</taxon>
        <taxon>Cynodonteae</taxon>
        <taxon>Eleusininae</taxon>
        <taxon>Eleusine</taxon>
    </lineage>
</organism>
<reference evidence="7" key="1">
    <citation type="journal article" date="2018" name="DNA Res.">
        <title>Multiple hybrid de novo genome assembly of finger millet, an orphan allotetraploid crop.</title>
        <authorList>
            <person name="Hatakeyama M."/>
            <person name="Aluri S."/>
            <person name="Balachadran M.T."/>
            <person name="Sivarajan S.R."/>
            <person name="Patrignani A."/>
            <person name="Gruter S."/>
            <person name="Poveda L."/>
            <person name="Shimizu-Inatsugi R."/>
            <person name="Baeten J."/>
            <person name="Francoijs K.J."/>
            <person name="Nataraja K.N."/>
            <person name="Reddy Y.A.N."/>
            <person name="Phadnis S."/>
            <person name="Ravikumar R.L."/>
            <person name="Schlapbach R."/>
            <person name="Sreeman S.M."/>
            <person name="Shimizu K.K."/>
        </authorList>
    </citation>
    <scope>NUCLEOTIDE SEQUENCE</scope>
</reference>
<evidence type="ECO:0000256" key="1">
    <source>
        <dbReference type="ARBA" id="ARBA00023015"/>
    </source>
</evidence>
<dbReference type="Gene3D" id="2.170.150.80">
    <property type="entry name" value="NAC domain"/>
    <property type="match status" value="1"/>
</dbReference>
<feature type="region of interest" description="Disordered" evidence="5">
    <location>
        <begin position="162"/>
        <end position="202"/>
    </location>
</feature>
<evidence type="ECO:0000313" key="7">
    <source>
        <dbReference type="EMBL" id="GJN32334.1"/>
    </source>
</evidence>
<dbReference type="GO" id="GO:0006355">
    <property type="term" value="P:regulation of DNA-templated transcription"/>
    <property type="evidence" value="ECO:0007669"/>
    <property type="project" value="InterPro"/>
</dbReference>
<dbReference type="EMBL" id="BQKI01000084">
    <property type="protein sequence ID" value="GJN32334.1"/>
    <property type="molecule type" value="Genomic_DNA"/>
</dbReference>
<dbReference type="PANTHER" id="PTHR31719">
    <property type="entry name" value="NAC TRANSCRIPTION FACTOR 56"/>
    <property type="match status" value="1"/>
</dbReference>
<evidence type="ECO:0000313" key="8">
    <source>
        <dbReference type="Proteomes" id="UP001054889"/>
    </source>
</evidence>
<evidence type="ECO:0000256" key="2">
    <source>
        <dbReference type="ARBA" id="ARBA00023125"/>
    </source>
</evidence>
<dbReference type="GO" id="GO:0003677">
    <property type="term" value="F:DNA binding"/>
    <property type="evidence" value="ECO:0007669"/>
    <property type="project" value="UniProtKB-KW"/>
</dbReference>
<feature type="domain" description="NAC" evidence="6">
    <location>
        <begin position="6"/>
        <end position="165"/>
    </location>
</feature>
<feature type="compositionally biased region" description="Low complexity" evidence="5">
    <location>
        <begin position="165"/>
        <end position="183"/>
    </location>
</feature>
<gene>
    <name evidence="7" type="primary">gb20834</name>
    <name evidence="7" type="ORF">PR202_gb20834</name>
</gene>
<sequence>MAVHGADDDDSFLPSNDRLVDRYLRAKIDGKFSGLAKAAYFVDADVCSARPEELVRNHGMPACVQSRDAADCKQFYFFSPARFVGTTSLKKRSRTIDGTGEMESWHAEGRPKPVEGSASGGFVTKFSYHVRIGPKITEKPGWIMAEYSFKDTGPGDTVLCKVYRSPRGPGRSKSSSSSSSTKSGCKRKAADDHEEATSCTRPRQISQEVGDANAMLFAGNLERDLQSVEHHAAVPEFTEPQIVPANVDGIMALGDLQNWLMTDVEGNGTTVQVPNGEDLDAFYMGVLFGNNEEMQNAEEIQPEPQILPASFDDITPVEVQDWMITEMVEGEDFEAFYNRFWAGSFGDIKQQDAGVPTVHAPLTDAGMIPVLATGVTVDELLLDSPSKSCLHPGGSLSAVCT</sequence>
<evidence type="ECO:0000256" key="4">
    <source>
        <dbReference type="ARBA" id="ARBA00023242"/>
    </source>
</evidence>
<keyword evidence="8" id="KW-1185">Reference proteome</keyword>